<reference evidence="3" key="1">
    <citation type="submission" date="2022-08" db="EMBL/GenBank/DDBJ databases">
        <authorList>
            <person name="Gutierrez-Valencia J."/>
        </authorList>
    </citation>
    <scope>NUCLEOTIDE SEQUENCE</scope>
</reference>
<dbReference type="Gene3D" id="2.60.120.330">
    <property type="entry name" value="B-lactam Antibiotic, Isopenicillin N Synthase, Chain"/>
    <property type="match status" value="1"/>
</dbReference>
<dbReference type="PROSITE" id="PS51471">
    <property type="entry name" value="FE2OG_OXY"/>
    <property type="match status" value="1"/>
</dbReference>
<evidence type="ECO:0000259" key="2">
    <source>
        <dbReference type="PROSITE" id="PS51471"/>
    </source>
</evidence>
<organism evidence="3 4">
    <name type="scientific">Linum tenue</name>
    <dbReference type="NCBI Taxonomy" id="586396"/>
    <lineage>
        <taxon>Eukaryota</taxon>
        <taxon>Viridiplantae</taxon>
        <taxon>Streptophyta</taxon>
        <taxon>Embryophyta</taxon>
        <taxon>Tracheophyta</taxon>
        <taxon>Spermatophyta</taxon>
        <taxon>Magnoliopsida</taxon>
        <taxon>eudicotyledons</taxon>
        <taxon>Gunneridae</taxon>
        <taxon>Pentapetalae</taxon>
        <taxon>rosids</taxon>
        <taxon>fabids</taxon>
        <taxon>Malpighiales</taxon>
        <taxon>Linaceae</taxon>
        <taxon>Linum</taxon>
    </lineage>
</organism>
<sequence length="200" mass="22922">MWPRGNPSFSKTINSYAEKLSELEKAVRKMIAESFGLEKYIDEHLNSTNYLLRFSKYNRPNTPDTELGLSPHTDKSLMTILHQNQVDGLELQTKNGSWIKFKPSTPNSFIVMTSESLTGWLNGRLGATYHRVMMSGNEARYSLALFSYPKDGYVIEVPEEMVNEEHPLLFKPFYYEEFISFDYHNAGQEAPSALRAFCGV</sequence>
<dbReference type="EMBL" id="CAMGYJ010000008">
    <property type="protein sequence ID" value="CAI0459349.1"/>
    <property type="molecule type" value="Genomic_DNA"/>
</dbReference>
<protein>
    <recommendedName>
        <fullName evidence="2">Fe2OG dioxygenase domain-containing protein</fullName>
    </recommendedName>
</protein>
<dbReference type="InterPro" id="IPR027443">
    <property type="entry name" value="IPNS-like_sf"/>
</dbReference>
<dbReference type="InterPro" id="IPR005123">
    <property type="entry name" value="Oxoglu/Fe-dep_dioxygenase_dom"/>
</dbReference>
<dbReference type="GO" id="GO:0016491">
    <property type="term" value="F:oxidoreductase activity"/>
    <property type="evidence" value="ECO:0007669"/>
    <property type="project" value="UniProtKB-KW"/>
</dbReference>
<evidence type="ECO:0000256" key="1">
    <source>
        <dbReference type="RuleBase" id="RU003682"/>
    </source>
</evidence>
<keyword evidence="1" id="KW-0408">Iron</keyword>
<dbReference type="InterPro" id="IPR050231">
    <property type="entry name" value="Iron_ascorbate_oxido_reductase"/>
</dbReference>
<keyword evidence="1" id="KW-0479">Metal-binding</keyword>
<dbReference type="AlphaFoldDB" id="A0AAV0NLU1"/>
<dbReference type="Pfam" id="PF03171">
    <property type="entry name" value="2OG-FeII_Oxy"/>
    <property type="match status" value="1"/>
</dbReference>
<name>A0AAV0NLU1_9ROSI</name>
<evidence type="ECO:0000313" key="3">
    <source>
        <dbReference type="EMBL" id="CAI0459349.1"/>
    </source>
</evidence>
<comment type="caution">
    <text evidence="3">The sequence shown here is derived from an EMBL/GenBank/DDBJ whole genome shotgun (WGS) entry which is preliminary data.</text>
</comment>
<keyword evidence="1" id="KW-0560">Oxidoreductase</keyword>
<keyword evidence="4" id="KW-1185">Reference proteome</keyword>
<proteinExistence type="inferred from homology"/>
<dbReference type="SUPFAM" id="SSF51197">
    <property type="entry name" value="Clavaminate synthase-like"/>
    <property type="match status" value="1"/>
</dbReference>
<comment type="similarity">
    <text evidence="1">Belongs to the iron/ascorbate-dependent oxidoreductase family.</text>
</comment>
<gene>
    <name evidence="3" type="ORF">LITE_LOCUS33951</name>
</gene>
<accession>A0AAV0NLU1</accession>
<dbReference type="GO" id="GO:0046872">
    <property type="term" value="F:metal ion binding"/>
    <property type="evidence" value="ECO:0007669"/>
    <property type="project" value="UniProtKB-KW"/>
</dbReference>
<dbReference type="Proteomes" id="UP001154282">
    <property type="component" value="Unassembled WGS sequence"/>
</dbReference>
<dbReference type="InterPro" id="IPR044861">
    <property type="entry name" value="IPNS-like_FE2OG_OXY"/>
</dbReference>
<feature type="domain" description="Fe2OG dioxygenase" evidence="2">
    <location>
        <begin position="47"/>
        <end position="149"/>
    </location>
</feature>
<evidence type="ECO:0000313" key="4">
    <source>
        <dbReference type="Proteomes" id="UP001154282"/>
    </source>
</evidence>
<dbReference type="PANTHER" id="PTHR47990">
    <property type="entry name" value="2-OXOGLUTARATE (2OG) AND FE(II)-DEPENDENT OXYGENASE SUPERFAMILY PROTEIN-RELATED"/>
    <property type="match status" value="1"/>
</dbReference>